<accession>A0AA96RJS5</accession>
<reference evidence="9" key="1">
    <citation type="submission" date="2022-02" db="EMBL/GenBank/DDBJ databases">
        <title>Paenibacillus sp. MBLB1832 Whole Genome Shotgun Sequencing.</title>
        <authorList>
            <person name="Hwang C.Y."/>
            <person name="Cho E.-S."/>
            <person name="Seo M.-J."/>
        </authorList>
    </citation>
    <scope>NUCLEOTIDE SEQUENCE</scope>
    <source>
        <strain evidence="9">MBLB1832</strain>
    </source>
</reference>
<keyword evidence="6 7" id="KW-0472">Membrane</keyword>
<dbReference type="AlphaFoldDB" id="A0AA96RJS5"/>
<feature type="transmembrane region" description="Helical" evidence="7">
    <location>
        <begin position="12"/>
        <end position="35"/>
    </location>
</feature>
<feature type="transmembrane region" description="Helical" evidence="7">
    <location>
        <begin position="186"/>
        <end position="208"/>
    </location>
</feature>
<evidence type="ECO:0000313" key="9">
    <source>
        <dbReference type="EMBL" id="WNR43476.1"/>
    </source>
</evidence>
<evidence type="ECO:0000256" key="4">
    <source>
        <dbReference type="ARBA" id="ARBA00022692"/>
    </source>
</evidence>
<dbReference type="EMBL" id="CP130319">
    <property type="protein sequence ID" value="WNR43476.1"/>
    <property type="molecule type" value="Genomic_DNA"/>
</dbReference>
<feature type="transmembrane region" description="Helical" evidence="7">
    <location>
        <begin position="141"/>
        <end position="165"/>
    </location>
</feature>
<evidence type="ECO:0000313" key="10">
    <source>
        <dbReference type="Proteomes" id="UP001304650"/>
    </source>
</evidence>
<dbReference type="PANTHER" id="PTHR43744">
    <property type="entry name" value="ABC TRANSPORTER PERMEASE PROTEIN MG189-RELATED-RELATED"/>
    <property type="match status" value="1"/>
</dbReference>
<keyword evidence="3" id="KW-1003">Cell membrane</keyword>
<dbReference type="CDD" id="cd06261">
    <property type="entry name" value="TM_PBP2"/>
    <property type="match status" value="1"/>
</dbReference>
<dbReference type="KEGG" id="proo:MJB10_20555"/>
<evidence type="ECO:0000256" key="1">
    <source>
        <dbReference type="ARBA" id="ARBA00004651"/>
    </source>
</evidence>
<comment type="similarity">
    <text evidence="7">Belongs to the binding-protein-dependent transport system permease family.</text>
</comment>
<feature type="transmembrane region" description="Helical" evidence="7">
    <location>
        <begin position="116"/>
        <end position="135"/>
    </location>
</feature>
<organism evidence="9 10">
    <name type="scientific">Paenibacillus roseopurpureus</name>
    <dbReference type="NCBI Taxonomy" id="2918901"/>
    <lineage>
        <taxon>Bacteria</taxon>
        <taxon>Bacillati</taxon>
        <taxon>Bacillota</taxon>
        <taxon>Bacilli</taxon>
        <taxon>Bacillales</taxon>
        <taxon>Paenibacillaceae</taxon>
        <taxon>Paenibacillus</taxon>
    </lineage>
</organism>
<dbReference type="PANTHER" id="PTHR43744:SF9">
    <property type="entry name" value="POLYGALACTURONAN_RHAMNOGALACTURONAN TRANSPORT SYSTEM PERMEASE PROTEIN YTCP"/>
    <property type="match status" value="1"/>
</dbReference>
<evidence type="ECO:0000256" key="7">
    <source>
        <dbReference type="RuleBase" id="RU363032"/>
    </source>
</evidence>
<feature type="domain" description="ABC transmembrane type-1" evidence="8">
    <location>
        <begin position="78"/>
        <end position="292"/>
    </location>
</feature>
<gene>
    <name evidence="9" type="ORF">MJB10_20555</name>
</gene>
<keyword evidence="10" id="KW-1185">Reference proteome</keyword>
<evidence type="ECO:0000256" key="2">
    <source>
        <dbReference type="ARBA" id="ARBA00022448"/>
    </source>
</evidence>
<keyword evidence="5 7" id="KW-1133">Transmembrane helix</keyword>
<dbReference type="PROSITE" id="PS50928">
    <property type="entry name" value="ABC_TM1"/>
    <property type="match status" value="1"/>
</dbReference>
<dbReference type="Pfam" id="PF00528">
    <property type="entry name" value="BPD_transp_1"/>
    <property type="match status" value="1"/>
</dbReference>
<feature type="transmembrane region" description="Helical" evidence="7">
    <location>
        <begin position="273"/>
        <end position="292"/>
    </location>
</feature>
<dbReference type="SUPFAM" id="SSF161098">
    <property type="entry name" value="MetI-like"/>
    <property type="match status" value="1"/>
</dbReference>
<evidence type="ECO:0000259" key="8">
    <source>
        <dbReference type="PROSITE" id="PS50928"/>
    </source>
</evidence>
<proteinExistence type="inferred from homology"/>
<protein>
    <submittedName>
        <fullName evidence="9">Carbohydrate ABC transporter permease</fullName>
    </submittedName>
</protein>
<dbReference type="Proteomes" id="UP001304650">
    <property type="component" value="Chromosome"/>
</dbReference>
<dbReference type="InterPro" id="IPR000515">
    <property type="entry name" value="MetI-like"/>
</dbReference>
<evidence type="ECO:0000256" key="5">
    <source>
        <dbReference type="ARBA" id="ARBA00022989"/>
    </source>
</evidence>
<dbReference type="RefSeq" id="WP_314797780.1">
    <property type="nucleotide sequence ID" value="NZ_CP130319.1"/>
</dbReference>
<keyword evidence="2 7" id="KW-0813">Transport</keyword>
<dbReference type="Gene3D" id="1.10.3720.10">
    <property type="entry name" value="MetI-like"/>
    <property type="match status" value="1"/>
</dbReference>
<sequence>MKHHAIIRTKEDWVVDTIIYFILSLVLVTTLYPFLNVLALSLNDGLDSMRGGITIWPREFTTHSYKMILSDTTIYSATLVSVKRTLLSTTLNVIVTVITGYLLSRKEFVLRRFMNLLLVFTMYISAGLVPSYLLIKELHLIGSFWVYVVPSLVSVFNIMIVRTYIEGLPESFVESARIDGASEFKIIFRIIVPLIVPVIAVIVLFVVIQNWNSWFDTFIYGNGKKSMMTLQYKLMEILASTNIEVSSNNAAAAAADAAAAAAQHGESITPESVRTAMTIIVALPVIILYPFLQRYFVSGMTLGGVKE</sequence>
<evidence type="ECO:0000256" key="3">
    <source>
        <dbReference type="ARBA" id="ARBA00022475"/>
    </source>
</evidence>
<keyword evidence="4 7" id="KW-0812">Transmembrane</keyword>
<comment type="subcellular location">
    <subcellularLocation>
        <location evidence="1 7">Cell membrane</location>
        <topology evidence="1 7">Multi-pass membrane protein</topology>
    </subcellularLocation>
</comment>
<dbReference type="GO" id="GO:0055085">
    <property type="term" value="P:transmembrane transport"/>
    <property type="evidence" value="ECO:0007669"/>
    <property type="project" value="InterPro"/>
</dbReference>
<feature type="transmembrane region" description="Helical" evidence="7">
    <location>
        <begin position="85"/>
        <end position="104"/>
    </location>
</feature>
<name>A0AA96RJS5_9BACL</name>
<dbReference type="InterPro" id="IPR035906">
    <property type="entry name" value="MetI-like_sf"/>
</dbReference>
<evidence type="ECO:0000256" key="6">
    <source>
        <dbReference type="ARBA" id="ARBA00023136"/>
    </source>
</evidence>
<dbReference type="GO" id="GO:0005886">
    <property type="term" value="C:plasma membrane"/>
    <property type="evidence" value="ECO:0007669"/>
    <property type="project" value="UniProtKB-SubCell"/>
</dbReference>